<reference evidence="2" key="1">
    <citation type="submission" date="2018-05" db="EMBL/GenBank/DDBJ databases">
        <authorList>
            <person name="Lanie J.A."/>
            <person name="Ng W.-L."/>
            <person name="Kazmierczak K.M."/>
            <person name="Andrzejewski T.M."/>
            <person name="Davidsen T.M."/>
            <person name="Wayne K.J."/>
            <person name="Tettelin H."/>
            <person name="Glass J.I."/>
            <person name="Rusch D."/>
            <person name="Podicherti R."/>
            <person name="Tsui H.-C.T."/>
            <person name="Winkler M.E."/>
        </authorList>
    </citation>
    <scope>NUCLEOTIDE SEQUENCE</scope>
</reference>
<dbReference type="SUPFAM" id="SSF49777">
    <property type="entry name" value="PEBP-like"/>
    <property type="match status" value="1"/>
</dbReference>
<feature type="compositionally biased region" description="Polar residues" evidence="1">
    <location>
        <begin position="37"/>
        <end position="47"/>
    </location>
</feature>
<feature type="non-terminal residue" evidence="2">
    <location>
        <position position="1"/>
    </location>
</feature>
<evidence type="ECO:0008006" key="3">
    <source>
        <dbReference type="Google" id="ProtNLM"/>
    </source>
</evidence>
<sequence length="127" mass="13859">EFIHWVMVDIQPRNGGVKEGACSDGITPGGKQDPNGPGSSRQGTNDYTGFMAGDPEMQGNYFGYDGPCPPWNDELVHHYRFKLFACDFDICPVEGAFTGQNVFQTIEGHVIAETELVGLYSLNPDLG</sequence>
<name>A0A382TDZ8_9ZZZZ</name>
<evidence type="ECO:0000313" key="2">
    <source>
        <dbReference type="EMBL" id="SVD20344.1"/>
    </source>
</evidence>
<accession>A0A382TDZ8</accession>
<dbReference type="EMBL" id="UINC01135907">
    <property type="protein sequence ID" value="SVD20344.1"/>
    <property type="molecule type" value="Genomic_DNA"/>
</dbReference>
<dbReference type="InterPro" id="IPR008914">
    <property type="entry name" value="PEBP"/>
</dbReference>
<dbReference type="Pfam" id="PF01161">
    <property type="entry name" value="PBP"/>
    <property type="match status" value="1"/>
</dbReference>
<proteinExistence type="predicted"/>
<dbReference type="AlphaFoldDB" id="A0A382TDZ8"/>
<gene>
    <name evidence="2" type="ORF">METZ01_LOCUS373198</name>
</gene>
<organism evidence="2">
    <name type="scientific">marine metagenome</name>
    <dbReference type="NCBI Taxonomy" id="408172"/>
    <lineage>
        <taxon>unclassified sequences</taxon>
        <taxon>metagenomes</taxon>
        <taxon>ecological metagenomes</taxon>
    </lineage>
</organism>
<dbReference type="InterPro" id="IPR005247">
    <property type="entry name" value="YbhB_YbcL/LppC-like"/>
</dbReference>
<evidence type="ECO:0000256" key="1">
    <source>
        <dbReference type="SAM" id="MobiDB-lite"/>
    </source>
</evidence>
<protein>
    <recommendedName>
        <fullName evidence="3">Phospholipid-binding protein</fullName>
    </recommendedName>
</protein>
<dbReference type="CDD" id="cd00865">
    <property type="entry name" value="PEBP_bact_arch"/>
    <property type="match status" value="1"/>
</dbReference>
<dbReference type="InterPro" id="IPR036610">
    <property type="entry name" value="PEBP-like_sf"/>
</dbReference>
<feature type="region of interest" description="Disordered" evidence="1">
    <location>
        <begin position="22"/>
        <end position="50"/>
    </location>
</feature>
<dbReference type="Gene3D" id="3.90.280.10">
    <property type="entry name" value="PEBP-like"/>
    <property type="match status" value="1"/>
</dbReference>